<name>A0ABP4HJ15_9ACTN</name>
<evidence type="ECO:0000259" key="3">
    <source>
        <dbReference type="Pfam" id="PF02342"/>
    </source>
</evidence>
<proteinExistence type="inferred from homology"/>
<dbReference type="Pfam" id="PF02342">
    <property type="entry name" value="TerD"/>
    <property type="match status" value="1"/>
</dbReference>
<feature type="compositionally biased region" description="Low complexity" evidence="2">
    <location>
        <begin position="219"/>
        <end position="248"/>
    </location>
</feature>
<dbReference type="Proteomes" id="UP001500037">
    <property type="component" value="Unassembled WGS sequence"/>
</dbReference>
<feature type="domain" description="TerD" evidence="3">
    <location>
        <begin position="1"/>
        <end position="177"/>
    </location>
</feature>
<comment type="caution">
    <text evidence="4">The sequence shown here is derived from an EMBL/GenBank/DDBJ whole genome shotgun (WGS) entry which is preliminary data.</text>
</comment>
<reference evidence="5" key="1">
    <citation type="journal article" date="2019" name="Int. J. Syst. Evol. Microbiol.">
        <title>The Global Catalogue of Microorganisms (GCM) 10K type strain sequencing project: providing services to taxonomists for standard genome sequencing and annotation.</title>
        <authorList>
            <consortium name="The Broad Institute Genomics Platform"/>
            <consortium name="The Broad Institute Genome Sequencing Center for Infectious Disease"/>
            <person name="Wu L."/>
            <person name="Ma J."/>
        </authorList>
    </citation>
    <scope>NUCLEOTIDE SEQUENCE [LARGE SCALE GENOMIC DNA]</scope>
    <source>
        <strain evidence="5">JCM 13004</strain>
    </source>
</reference>
<dbReference type="RefSeq" id="WP_344445343.1">
    <property type="nucleotide sequence ID" value="NZ_BAAALF010000159.1"/>
</dbReference>
<feature type="region of interest" description="Disordered" evidence="2">
    <location>
        <begin position="219"/>
        <end position="287"/>
    </location>
</feature>
<sequence>MTHVMAKGANISLTAAAVRAVLRWSTLPGGPDVDASALLVGPDGRVRSDTDFVFYNQPRHPSGVVRHLPKHRVPGSEDIADTIEVDLANVPADVDRVVLAGSAEEGSFQHVTGLRVLLYDAGATAAGTEPLAEFRVTEAEEVSALVCAELYRRSGGWKFRAVGQGYASGLGGLATDFGITVDEDAVSMTDAPAGAAPATGAGSPEEPAAYTLAPAAPTAVPAAPATPPADTGTVAGAGEEPGTYTLPPAAVPAPPVGPPGTPTPPPPLAPPAPGAGYGYPQTPPATP</sequence>
<evidence type="ECO:0000313" key="5">
    <source>
        <dbReference type="Proteomes" id="UP001500037"/>
    </source>
</evidence>
<dbReference type="PANTHER" id="PTHR32097:SF4">
    <property type="entry name" value="GENERAL STRESS PROTEIN 16U"/>
    <property type="match status" value="1"/>
</dbReference>
<gene>
    <name evidence="4" type="ORF">GCM10009665_61310</name>
</gene>
<dbReference type="Gene3D" id="2.60.60.30">
    <property type="entry name" value="sav2460 like domains"/>
    <property type="match status" value="1"/>
</dbReference>
<dbReference type="EMBL" id="BAAALF010000159">
    <property type="protein sequence ID" value="GAA1263527.1"/>
    <property type="molecule type" value="Genomic_DNA"/>
</dbReference>
<accession>A0ABP4HJ15</accession>
<protein>
    <recommendedName>
        <fullName evidence="3">TerD domain-containing protein</fullName>
    </recommendedName>
</protein>
<dbReference type="InterPro" id="IPR003325">
    <property type="entry name" value="TerD"/>
</dbReference>
<dbReference type="PANTHER" id="PTHR32097">
    <property type="entry name" value="CAMP-BINDING PROTEIN 1-RELATED"/>
    <property type="match status" value="1"/>
</dbReference>
<organism evidence="4 5">
    <name type="scientific">Kitasatospora nipponensis</name>
    <dbReference type="NCBI Taxonomy" id="258049"/>
    <lineage>
        <taxon>Bacteria</taxon>
        <taxon>Bacillati</taxon>
        <taxon>Actinomycetota</taxon>
        <taxon>Actinomycetes</taxon>
        <taxon>Kitasatosporales</taxon>
        <taxon>Streptomycetaceae</taxon>
        <taxon>Kitasatospora</taxon>
    </lineage>
</organism>
<comment type="similarity">
    <text evidence="1">Belongs to the CAPAB/TerDEXZ family.</text>
</comment>
<keyword evidence="5" id="KW-1185">Reference proteome</keyword>
<evidence type="ECO:0000256" key="1">
    <source>
        <dbReference type="ARBA" id="ARBA00008775"/>
    </source>
</evidence>
<dbReference type="CDD" id="cd06974">
    <property type="entry name" value="TerD_like"/>
    <property type="match status" value="1"/>
</dbReference>
<evidence type="ECO:0000256" key="2">
    <source>
        <dbReference type="SAM" id="MobiDB-lite"/>
    </source>
</evidence>
<dbReference type="InterPro" id="IPR051324">
    <property type="entry name" value="Stress/Tellurium_Resist"/>
</dbReference>
<evidence type="ECO:0000313" key="4">
    <source>
        <dbReference type="EMBL" id="GAA1263527.1"/>
    </source>
</evidence>
<feature type="compositionally biased region" description="Pro residues" evidence="2">
    <location>
        <begin position="249"/>
        <end position="273"/>
    </location>
</feature>